<name>A0A015SRU8_BACFG</name>
<dbReference type="EMBL" id="JGCY01000255">
    <property type="protein sequence ID" value="EXY74934.1"/>
    <property type="molecule type" value="Genomic_DNA"/>
</dbReference>
<proteinExistence type="predicted"/>
<sequence length="53" mass="6384">MMNADIIPVYSAKDADILNYRKGLIRFYETGDYTKYSDYFLNRQLERIKEIDI</sequence>
<protein>
    <submittedName>
        <fullName evidence="1">Putative cell division protein</fullName>
    </submittedName>
</protein>
<dbReference type="Proteomes" id="UP000020529">
    <property type="component" value="Unassembled WGS sequence"/>
</dbReference>
<dbReference type="GO" id="GO:0051301">
    <property type="term" value="P:cell division"/>
    <property type="evidence" value="ECO:0007669"/>
    <property type="project" value="UniProtKB-KW"/>
</dbReference>
<keyword evidence="1" id="KW-0131">Cell cycle</keyword>
<organism evidence="1 2">
    <name type="scientific">Bacteroides fragilis str. 3988T(B)14</name>
    <dbReference type="NCBI Taxonomy" id="1339315"/>
    <lineage>
        <taxon>Bacteria</taxon>
        <taxon>Pseudomonadati</taxon>
        <taxon>Bacteroidota</taxon>
        <taxon>Bacteroidia</taxon>
        <taxon>Bacteroidales</taxon>
        <taxon>Bacteroidaceae</taxon>
        <taxon>Bacteroides</taxon>
    </lineage>
</organism>
<dbReference type="PATRIC" id="fig|1339315.3.peg.2033"/>
<evidence type="ECO:0000313" key="1">
    <source>
        <dbReference type="EMBL" id="EXY74934.1"/>
    </source>
</evidence>
<accession>A0A015SRU8</accession>
<gene>
    <name evidence="1" type="ORF">M124_1252</name>
</gene>
<evidence type="ECO:0000313" key="2">
    <source>
        <dbReference type="Proteomes" id="UP000020529"/>
    </source>
</evidence>
<keyword evidence="1" id="KW-0132">Cell division</keyword>
<comment type="caution">
    <text evidence="1">The sequence shown here is derived from an EMBL/GenBank/DDBJ whole genome shotgun (WGS) entry which is preliminary data.</text>
</comment>
<reference evidence="1 2" key="1">
    <citation type="submission" date="2014-02" db="EMBL/GenBank/DDBJ databases">
        <authorList>
            <person name="Sears C."/>
            <person name="Carroll K."/>
            <person name="Sack B.R."/>
            <person name="Qadri F."/>
            <person name="Myers L.L."/>
            <person name="Chung G.-T."/>
            <person name="Escheverria P."/>
            <person name="Fraser C.M."/>
            <person name="Sadzewicz L."/>
            <person name="Shefchek K.A."/>
            <person name="Tallon L."/>
            <person name="Das S.P."/>
            <person name="Daugherty S."/>
            <person name="Mongodin E.F."/>
        </authorList>
    </citation>
    <scope>NUCLEOTIDE SEQUENCE [LARGE SCALE GENOMIC DNA]</scope>
    <source>
        <strain evidence="2">3988T(B)14</strain>
    </source>
</reference>
<dbReference type="AlphaFoldDB" id="A0A015SRU8"/>